<name>A0A1I7SJP0_BURXY</name>
<proteinExistence type="predicted"/>
<organism evidence="3 4">
    <name type="scientific">Bursaphelenchus xylophilus</name>
    <name type="common">Pinewood nematode worm</name>
    <name type="synonym">Aphelenchoides xylophilus</name>
    <dbReference type="NCBI Taxonomy" id="6326"/>
    <lineage>
        <taxon>Eukaryota</taxon>
        <taxon>Metazoa</taxon>
        <taxon>Ecdysozoa</taxon>
        <taxon>Nematoda</taxon>
        <taxon>Chromadorea</taxon>
        <taxon>Rhabditida</taxon>
        <taxon>Tylenchina</taxon>
        <taxon>Tylenchomorpha</taxon>
        <taxon>Aphelenchoidea</taxon>
        <taxon>Aphelenchoididae</taxon>
        <taxon>Bursaphelenchus</taxon>
    </lineage>
</organism>
<feature type="compositionally biased region" description="Acidic residues" evidence="1">
    <location>
        <begin position="56"/>
        <end position="65"/>
    </location>
</feature>
<evidence type="ECO:0000256" key="1">
    <source>
        <dbReference type="SAM" id="MobiDB-lite"/>
    </source>
</evidence>
<accession>A0A1I7SJP0</accession>
<reference evidence="4" key="1">
    <citation type="submission" date="2016-11" db="UniProtKB">
        <authorList>
            <consortium name="WormBaseParasite"/>
        </authorList>
    </citation>
    <scope>IDENTIFICATION</scope>
</reference>
<sequence>MFPTLTFVLEYATVIVTVIFVGYVAYTIPEEKDEKISDSSSDGSEEPEESQKDTSTEEFDLDESINDDKADLQRLYDVPD</sequence>
<keyword evidence="2" id="KW-0472">Membrane</keyword>
<dbReference type="AlphaFoldDB" id="A0A1I7SJP0"/>
<keyword evidence="2" id="KW-1133">Transmembrane helix</keyword>
<dbReference type="WBParaSite" id="BXY_1326500.1">
    <property type="protein sequence ID" value="BXY_1326500.1"/>
    <property type="gene ID" value="BXY_1326500"/>
</dbReference>
<evidence type="ECO:0000313" key="4">
    <source>
        <dbReference type="WBParaSite" id="BXY_1326500.1"/>
    </source>
</evidence>
<evidence type="ECO:0000313" key="3">
    <source>
        <dbReference type="Proteomes" id="UP000095284"/>
    </source>
</evidence>
<feature type="region of interest" description="Disordered" evidence="1">
    <location>
        <begin position="31"/>
        <end position="80"/>
    </location>
</feature>
<evidence type="ECO:0000256" key="2">
    <source>
        <dbReference type="SAM" id="Phobius"/>
    </source>
</evidence>
<feature type="transmembrane region" description="Helical" evidence="2">
    <location>
        <begin position="6"/>
        <end position="26"/>
    </location>
</feature>
<dbReference type="Proteomes" id="UP000095284">
    <property type="component" value="Unplaced"/>
</dbReference>
<protein>
    <submittedName>
        <fullName evidence="4">Cbb3-type cytochrome oxidase assembly protein CcoS</fullName>
    </submittedName>
</protein>
<keyword evidence="2" id="KW-0812">Transmembrane</keyword>